<feature type="binding site" description="axial binding residue" evidence="6">
    <location>
        <position position="66"/>
    </location>
    <ligand>
        <name>heme c</name>
        <dbReference type="ChEBI" id="CHEBI:61717"/>
        <label>1</label>
    </ligand>
    <ligandPart>
        <name>Fe</name>
        <dbReference type="ChEBI" id="CHEBI:18248"/>
    </ligandPart>
</feature>
<organism evidence="9 10">
    <name type="scientific">Desulfonema ishimotonii</name>
    <dbReference type="NCBI Taxonomy" id="45657"/>
    <lineage>
        <taxon>Bacteria</taxon>
        <taxon>Pseudomonadati</taxon>
        <taxon>Thermodesulfobacteriota</taxon>
        <taxon>Desulfobacteria</taxon>
        <taxon>Desulfobacterales</taxon>
        <taxon>Desulfococcaceae</taxon>
        <taxon>Desulfonema</taxon>
    </lineage>
</organism>
<keyword evidence="4" id="KW-0249">Electron transport</keyword>
<feature type="binding site" description="axial binding residue" evidence="6">
    <location>
        <position position="125"/>
    </location>
    <ligand>
        <name>heme c</name>
        <dbReference type="ChEBI" id="CHEBI:61717"/>
        <label>1</label>
    </ligand>
    <ligandPart>
        <name>Fe</name>
        <dbReference type="ChEBI" id="CHEBI:18248"/>
    </ligandPart>
</feature>
<feature type="binding site" description="axial binding residue" evidence="6">
    <location>
        <position position="90"/>
    </location>
    <ligand>
        <name>heme c</name>
        <dbReference type="ChEBI" id="CHEBI:61717"/>
        <label>1</label>
    </ligand>
    <ligandPart>
        <name>Fe</name>
        <dbReference type="ChEBI" id="CHEBI:18248"/>
    </ligandPart>
</feature>
<evidence type="ECO:0000256" key="2">
    <source>
        <dbReference type="ARBA" id="ARBA00022617"/>
    </source>
</evidence>
<keyword evidence="3 6" id="KW-0479">Metal-binding</keyword>
<name>A0A401FYK6_9BACT</name>
<dbReference type="OrthoDB" id="5421852at2"/>
<dbReference type="Gene3D" id="3.90.10.10">
    <property type="entry name" value="Cytochrome C3"/>
    <property type="match status" value="1"/>
</dbReference>
<feature type="binding site" description="axial binding residue" evidence="6">
    <location>
        <position position="62"/>
    </location>
    <ligand>
        <name>heme c</name>
        <dbReference type="ChEBI" id="CHEBI:61717"/>
        <label>1</label>
    </ligand>
    <ligandPart>
        <name>Fe</name>
        <dbReference type="ChEBI" id="CHEBI:18248"/>
    </ligandPart>
</feature>
<dbReference type="GO" id="GO:0020037">
    <property type="term" value="F:heme binding"/>
    <property type="evidence" value="ECO:0007669"/>
    <property type="project" value="InterPro"/>
</dbReference>
<dbReference type="Pfam" id="PF02085">
    <property type="entry name" value="Cytochrom_CIII"/>
    <property type="match status" value="1"/>
</dbReference>
<dbReference type="AlphaFoldDB" id="A0A401FYK6"/>
<feature type="chain" id="PRO_5019505875" description="Class III cytochrome C domain-containing protein" evidence="7">
    <location>
        <begin position="26"/>
        <end position="150"/>
    </location>
</feature>
<feature type="binding site" description="axial binding residue" evidence="6">
    <location>
        <position position="124"/>
    </location>
    <ligand>
        <name>heme c</name>
        <dbReference type="ChEBI" id="CHEBI:61717"/>
        <label>1</label>
    </ligand>
    <ligandPart>
        <name>Fe</name>
        <dbReference type="ChEBI" id="CHEBI:18248"/>
    </ligandPart>
</feature>
<gene>
    <name evidence="9" type="ORF">DENIS_2989</name>
</gene>
<dbReference type="PRINTS" id="PR00609">
    <property type="entry name" value="CYTOCHROMEC3"/>
</dbReference>
<comment type="cofactor">
    <cofactor evidence="6">
        <name>heme c</name>
        <dbReference type="ChEBI" id="CHEBI:61717"/>
    </cofactor>
    <text evidence="6">Binds 4 heme c groups covalently per monomer.</text>
</comment>
<proteinExistence type="predicted"/>
<dbReference type="GO" id="GO:0046872">
    <property type="term" value="F:metal ion binding"/>
    <property type="evidence" value="ECO:0007669"/>
    <property type="project" value="UniProtKB-KW"/>
</dbReference>
<keyword evidence="5 6" id="KW-0408">Iron</keyword>
<dbReference type="SUPFAM" id="SSF48695">
    <property type="entry name" value="Multiheme cytochromes"/>
    <property type="match status" value="1"/>
</dbReference>
<feature type="binding site" description="axial binding residue" evidence="6">
    <location>
        <position position="51"/>
    </location>
    <ligand>
        <name>heme c</name>
        <dbReference type="ChEBI" id="CHEBI:61717"/>
        <label>1</label>
    </ligand>
    <ligandPart>
        <name>Fe</name>
        <dbReference type="ChEBI" id="CHEBI:18248"/>
    </ligandPart>
</feature>
<evidence type="ECO:0000256" key="1">
    <source>
        <dbReference type="ARBA" id="ARBA00022448"/>
    </source>
</evidence>
<reference evidence="10" key="1">
    <citation type="submission" date="2017-11" db="EMBL/GenBank/DDBJ databases">
        <authorList>
            <person name="Watanabe M."/>
            <person name="Kojima H."/>
        </authorList>
    </citation>
    <scope>NUCLEOTIDE SEQUENCE [LARGE SCALE GENOMIC DNA]</scope>
    <source>
        <strain evidence="10">Tokyo 01</strain>
    </source>
</reference>
<sequence length="150" mass="16723">MKKSSVLVATLAGIAMLFLSAPLYAGTNFEDVIKLNETSYKHTKGIIEFSHAKHVDEYKNGCGECHHNDKGEPLSDLKKGDDVKRCVECHSKPGEIKGKEAKGLSKEEKRQYHANALHDNCRNCHKAYNKKNNTKAAPTSCTKCHPKKKK</sequence>
<feature type="binding site" description="axial binding residue" evidence="6">
    <location>
        <position position="65"/>
    </location>
    <ligand>
        <name>heme c</name>
        <dbReference type="ChEBI" id="CHEBI:61717"/>
        <label>1</label>
    </ligand>
    <ligandPart>
        <name>Fe</name>
        <dbReference type="ChEBI" id="CHEBI:18248"/>
    </ligandPart>
</feature>
<evidence type="ECO:0000256" key="6">
    <source>
        <dbReference type="PIRSR" id="PIRSR602322-1"/>
    </source>
</evidence>
<accession>A0A401FYK6</accession>
<dbReference type="InterPro" id="IPR020942">
    <property type="entry name" value="Cyt_c_III_dom"/>
</dbReference>
<keyword evidence="2 6" id="KW-0349">Heme</keyword>
<keyword evidence="10" id="KW-1185">Reference proteome</keyword>
<dbReference type="EMBL" id="BEXT01000001">
    <property type="protein sequence ID" value="GBC62026.1"/>
    <property type="molecule type" value="Genomic_DNA"/>
</dbReference>
<dbReference type="RefSeq" id="WP_124329241.1">
    <property type="nucleotide sequence ID" value="NZ_BEXT01000001.1"/>
</dbReference>
<feature type="binding site" description="axial binding residue" evidence="6">
    <location>
        <position position="54"/>
    </location>
    <ligand>
        <name>heme c</name>
        <dbReference type="ChEBI" id="CHEBI:61717"/>
        <label>3</label>
    </ligand>
    <ligandPart>
        <name>Fe</name>
        <dbReference type="ChEBI" id="CHEBI:18248"/>
    </ligandPart>
</feature>
<evidence type="ECO:0000256" key="4">
    <source>
        <dbReference type="ARBA" id="ARBA00022982"/>
    </source>
</evidence>
<dbReference type="InterPro" id="IPR002322">
    <property type="entry name" value="Cyt_c_III"/>
</dbReference>
<dbReference type="GO" id="GO:0009055">
    <property type="term" value="F:electron transfer activity"/>
    <property type="evidence" value="ECO:0007669"/>
    <property type="project" value="InterPro"/>
</dbReference>
<feature type="binding site" description="axial binding residue" evidence="6">
    <location>
        <position position="89"/>
    </location>
    <ligand>
        <name>heme c</name>
        <dbReference type="ChEBI" id="CHEBI:61717"/>
        <label>1</label>
    </ligand>
    <ligandPart>
        <name>Fe</name>
        <dbReference type="ChEBI" id="CHEBI:18248"/>
    </ligandPart>
</feature>
<comment type="caution">
    <text evidence="9">The sequence shown here is derived from an EMBL/GenBank/DDBJ whole genome shotgun (WGS) entry which is preliminary data.</text>
</comment>
<feature type="domain" description="Class III cytochrome C" evidence="8">
    <location>
        <begin position="40"/>
        <end position="145"/>
    </location>
</feature>
<evidence type="ECO:0000256" key="5">
    <source>
        <dbReference type="ARBA" id="ARBA00023004"/>
    </source>
</evidence>
<evidence type="ECO:0000256" key="7">
    <source>
        <dbReference type="SAM" id="SignalP"/>
    </source>
</evidence>
<dbReference type="InterPro" id="IPR036280">
    <property type="entry name" value="Multihaem_cyt_sf"/>
</dbReference>
<keyword evidence="1" id="KW-0813">Transport</keyword>
<protein>
    <recommendedName>
        <fullName evidence="8">Class III cytochrome C domain-containing protein</fullName>
    </recommendedName>
</protein>
<feature type="binding site" description="axial binding residue" evidence="6">
    <location>
        <position position="144"/>
    </location>
    <ligand>
        <name>heme c</name>
        <dbReference type="ChEBI" id="CHEBI:61717"/>
        <label>1</label>
    </ligand>
    <ligandPart>
        <name>Fe</name>
        <dbReference type="ChEBI" id="CHEBI:18248"/>
    </ligandPart>
</feature>
<keyword evidence="7" id="KW-0732">Signal</keyword>
<evidence type="ECO:0000313" key="9">
    <source>
        <dbReference type="EMBL" id="GBC62026.1"/>
    </source>
</evidence>
<feature type="signal peptide" evidence="7">
    <location>
        <begin position="1"/>
        <end position="25"/>
    </location>
</feature>
<feature type="binding site" description="axial binding residue" evidence="6">
    <location>
        <position position="145"/>
    </location>
    <ligand>
        <name>heme c</name>
        <dbReference type="ChEBI" id="CHEBI:61717"/>
        <label>1</label>
    </ligand>
    <ligandPart>
        <name>Fe</name>
        <dbReference type="ChEBI" id="CHEBI:18248"/>
    </ligandPart>
</feature>
<feature type="binding site" description="axial binding residue" evidence="6">
    <location>
        <position position="121"/>
    </location>
    <ligand>
        <name>heme c</name>
        <dbReference type="ChEBI" id="CHEBI:61717"/>
        <label>1</label>
    </ligand>
    <ligandPart>
        <name>Fe</name>
        <dbReference type="ChEBI" id="CHEBI:18248"/>
    </ligandPart>
</feature>
<feature type="binding site" description="axial binding residue" evidence="6">
    <location>
        <position position="141"/>
    </location>
    <ligand>
        <name>heme c</name>
        <dbReference type="ChEBI" id="CHEBI:61717"/>
        <label>1</label>
    </ligand>
    <ligandPart>
        <name>Fe</name>
        <dbReference type="ChEBI" id="CHEBI:18248"/>
    </ligandPart>
</feature>
<evidence type="ECO:0000256" key="3">
    <source>
        <dbReference type="ARBA" id="ARBA00022723"/>
    </source>
</evidence>
<evidence type="ECO:0000259" key="8">
    <source>
        <dbReference type="Pfam" id="PF02085"/>
    </source>
</evidence>
<evidence type="ECO:0000313" key="10">
    <source>
        <dbReference type="Proteomes" id="UP000288096"/>
    </source>
</evidence>
<dbReference type="Proteomes" id="UP000288096">
    <property type="component" value="Unassembled WGS sequence"/>
</dbReference>
<reference evidence="10" key="2">
    <citation type="submission" date="2019-01" db="EMBL/GenBank/DDBJ databases">
        <title>Genome sequence of Desulfonema ishimotonii strain Tokyo 01.</title>
        <authorList>
            <person name="Fukui M."/>
        </authorList>
    </citation>
    <scope>NUCLEOTIDE SEQUENCE [LARGE SCALE GENOMIC DNA]</scope>
    <source>
        <strain evidence="10">Tokyo 01</strain>
    </source>
</reference>
<dbReference type="CDD" id="cd08168">
    <property type="entry name" value="Cytochrom_C3"/>
    <property type="match status" value="1"/>
</dbReference>
<feature type="binding site" description="covalent" evidence="6">
    <location>
        <position position="67"/>
    </location>
    <ligand>
        <name>heme c</name>
        <dbReference type="ChEBI" id="CHEBI:61717"/>
        <label>1</label>
    </ligand>
</feature>